<name>A0ABQ5MP66_9MICC</name>
<dbReference type="RefSeq" id="WP_264793931.1">
    <property type="nucleotide sequence ID" value="NZ_BRVS01000001.1"/>
</dbReference>
<feature type="compositionally biased region" description="Low complexity" evidence="1">
    <location>
        <begin position="183"/>
        <end position="220"/>
    </location>
</feature>
<organism evidence="3 4">
    <name type="scientific">Arthrobacter mangrovi</name>
    <dbReference type="NCBI Taxonomy" id="2966350"/>
    <lineage>
        <taxon>Bacteria</taxon>
        <taxon>Bacillati</taxon>
        <taxon>Actinomycetota</taxon>
        <taxon>Actinomycetes</taxon>
        <taxon>Micrococcales</taxon>
        <taxon>Micrococcaceae</taxon>
        <taxon>Arthrobacter</taxon>
    </lineage>
</organism>
<feature type="compositionally biased region" description="Low complexity" evidence="1">
    <location>
        <begin position="228"/>
        <end position="238"/>
    </location>
</feature>
<reference evidence="3 4" key="1">
    <citation type="journal article" date="2023" name="Int. J. Syst. Evol. Microbiol.">
        <title>Arthrobacter mangrovi sp. nov., an actinobacterium isolated from the rhizosphere of a mangrove.</title>
        <authorList>
            <person name="Hamada M."/>
            <person name="Saitou S."/>
            <person name="Enomoto N."/>
            <person name="Nanri K."/>
            <person name="Hidaka K."/>
            <person name="Miura T."/>
            <person name="Tamura T."/>
        </authorList>
    </citation>
    <scope>NUCLEOTIDE SEQUENCE [LARGE SCALE GENOMIC DNA]</scope>
    <source>
        <strain evidence="3 4">NBRC 112813</strain>
    </source>
</reference>
<evidence type="ECO:0000256" key="2">
    <source>
        <dbReference type="SAM" id="Phobius"/>
    </source>
</evidence>
<dbReference type="EMBL" id="BRVS01000001">
    <property type="protein sequence ID" value="GLB65757.1"/>
    <property type="molecule type" value="Genomic_DNA"/>
</dbReference>
<feature type="transmembrane region" description="Helical" evidence="2">
    <location>
        <begin position="35"/>
        <end position="54"/>
    </location>
</feature>
<feature type="compositionally biased region" description="Basic residues" evidence="1">
    <location>
        <begin position="265"/>
        <end position="279"/>
    </location>
</feature>
<keyword evidence="2" id="KW-0472">Membrane</keyword>
<dbReference type="Proteomes" id="UP001209654">
    <property type="component" value="Unassembled WGS sequence"/>
</dbReference>
<feature type="transmembrane region" description="Helical" evidence="2">
    <location>
        <begin position="74"/>
        <end position="96"/>
    </location>
</feature>
<sequence length="279" mass="28535">MTSPSPSKTSEQRRTTPASRLMDGWRHAAERIRETGIGVPLAVLAVIALFWVALRLANYAQQNAISPVEALVRIYGTGAAVLLTLVIAAASVWTIIERLGYTDKFFGPESTGARPQAERPQPVFLEATGTAAVPVVPASRQLPPAPRQHPQATRSPLPVPERAGGAGGTRNDGGVPDVPAPATPAASRRTEPAPVRPEAAASAPARPAAPAAKPASSAGATQSGQRNAAPARPAAQPASTDKPASSGKPAAAGKPDKSNPLAKGKGTKSKSGKPRGRNA</sequence>
<keyword evidence="2" id="KW-0812">Transmembrane</keyword>
<gene>
    <name evidence="3" type="ORF">AHIS1636_01960</name>
</gene>
<feature type="region of interest" description="Disordered" evidence="1">
    <location>
        <begin position="140"/>
        <end position="279"/>
    </location>
</feature>
<evidence type="ECO:0000313" key="4">
    <source>
        <dbReference type="Proteomes" id="UP001209654"/>
    </source>
</evidence>
<keyword evidence="4" id="KW-1185">Reference proteome</keyword>
<feature type="region of interest" description="Disordered" evidence="1">
    <location>
        <begin position="1"/>
        <end position="20"/>
    </location>
</feature>
<protein>
    <submittedName>
        <fullName evidence="3">Uncharacterized protein</fullName>
    </submittedName>
</protein>
<evidence type="ECO:0000313" key="3">
    <source>
        <dbReference type="EMBL" id="GLB65757.1"/>
    </source>
</evidence>
<accession>A0ABQ5MP66</accession>
<proteinExistence type="predicted"/>
<evidence type="ECO:0000256" key="1">
    <source>
        <dbReference type="SAM" id="MobiDB-lite"/>
    </source>
</evidence>
<keyword evidence="2" id="KW-1133">Transmembrane helix</keyword>
<comment type="caution">
    <text evidence="3">The sequence shown here is derived from an EMBL/GenBank/DDBJ whole genome shotgun (WGS) entry which is preliminary data.</text>
</comment>